<reference evidence="2 3" key="1">
    <citation type="submission" date="2024-06" db="EMBL/GenBank/DDBJ databases">
        <title>Genome of Rhodovulum iodosum, a marine photoferrotroph.</title>
        <authorList>
            <person name="Bianchini G."/>
            <person name="Nikeleit V."/>
            <person name="Kappler A."/>
            <person name="Bryce C."/>
            <person name="Sanchez-Baracaldo P."/>
        </authorList>
    </citation>
    <scope>NUCLEOTIDE SEQUENCE [LARGE SCALE GENOMIC DNA]</scope>
    <source>
        <strain evidence="2 3">UT/N1</strain>
    </source>
</reference>
<evidence type="ECO:0000313" key="3">
    <source>
        <dbReference type="Proteomes" id="UP001560019"/>
    </source>
</evidence>
<dbReference type="Proteomes" id="UP001560019">
    <property type="component" value="Unassembled WGS sequence"/>
</dbReference>
<dbReference type="RefSeq" id="WP_125403122.1">
    <property type="nucleotide sequence ID" value="NZ_JBEHHI010000001.1"/>
</dbReference>
<proteinExistence type="predicted"/>
<evidence type="ECO:0000256" key="1">
    <source>
        <dbReference type="SAM" id="Phobius"/>
    </source>
</evidence>
<keyword evidence="3" id="KW-1185">Reference proteome</keyword>
<keyword evidence="1" id="KW-1133">Transmembrane helix</keyword>
<organism evidence="2 3">
    <name type="scientific">Rhodovulum iodosum</name>
    <dbReference type="NCBI Taxonomy" id="68291"/>
    <lineage>
        <taxon>Bacteria</taxon>
        <taxon>Pseudomonadati</taxon>
        <taxon>Pseudomonadota</taxon>
        <taxon>Alphaproteobacteria</taxon>
        <taxon>Rhodobacterales</taxon>
        <taxon>Paracoccaceae</taxon>
        <taxon>Rhodovulum</taxon>
    </lineage>
</organism>
<evidence type="ECO:0008006" key="4">
    <source>
        <dbReference type="Google" id="ProtNLM"/>
    </source>
</evidence>
<sequence>MTDPAADTALIEAARAYFATRRARVDEFSRRRFGLRGSLTLHRHALGWDIVKAPLNVGLSPVLIAARLGAWGAGRLGARRLAFWLATRRILLPTAVGLATERAIVVDLLELPWAGPGGTSRRDALAEAMLAEPRLAALVGRHAGAPGQAARALNDYAGTRSAVAEMTTALGTMGAGAVAFQTLTPGVVSFAPGLAAVLAHQAAIAAFPLGGLAGSLWYGAFPTATPLWLLAALTLGLVAFGALVAAFAGVIADPVQTALGLHQRRLHRLIDAMEDSFTGEGRRAFAAREHYLARLLDLSDAGLAALRAFGG</sequence>
<dbReference type="Pfam" id="PF20340">
    <property type="entry name" value="DUF6635"/>
    <property type="match status" value="1"/>
</dbReference>
<keyword evidence="1" id="KW-0812">Transmembrane</keyword>
<protein>
    <recommendedName>
        <fullName evidence="4">DUF4231 domain-containing protein</fullName>
    </recommendedName>
</protein>
<name>A0ABV3XQA3_9RHOB</name>
<keyword evidence="1" id="KW-0472">Membrane</keyword>
<feature type="transmembrane region" description="Helical" evidence="1">
    <location>
        <begin position="227"/>
        <end position="252"/>
    </location>
</feature>
<dbReference type="InterPro" id="IPR046575">
    <property type="entry name" value="DUF6635"/>
</dbReference>
<dbReference type="EMBL" id="JBEHHI010000001">
    <property type="protein sequence ID" value="MEX5727503.1"/>
    <property type="molecule type" value="Genomic_DNA"/>
</dbReference>
<feature type="transmembrane region" description="Helical" evidence="1">
    <location>
        <begin position="202"/>
        <end position="221"/>
    </location>
</feature>
<comment type="caution">
    <text evidence="2">The sequence shown here is derived from an EMBL/GenBank/DDBJ whole genome shotgun (WGS) entry which is preliminary data.</text>
</comment>
<gene>
    <name evidence="2" type="ORF">Ga0609869_000856</name>
</gene>
<accession>A0ABV3XQA3</accession>
<evidence type="ECO:0000313" key="2">
    <source>
        <dbReference type="EMBL" id="MEX5727503.1"/>
    </source>
</evidence>